<accession>A0A8J3P570</accession>
<dbReference type="EMBL" id="BONH01000045">
    <property type="protein sequence ID" value="GIG01961.1"/>
    <property type="molecule type" value="Genomic_DNA"/>
</dbReference>
<evidence type="ECO:0000313" key="2">
    <source>
        <dbReference type="Proteomes" id="UP000659904"/>
    </source>
</evidence>
<keyword evidence="2" id="KW-1185">Reference proteome</keyword>
<evidence type="ECO:0000313" key="1">
    <source>
        <dbReference type="EMBL" id="GIG01961.1"/>
    </source>
</evidence>
<reference evidence="1 2" key="1">
    <citation type="submission" date="2021-01" db="EMBL/GenBank/DDBJ databases">
        <title>Whole genome shotgun sequence of Catellatospora citrea NBRC 14495.</title>
        <authorList>
            <person name="Komaki H."/>
            <person name="Tamura T."/>
        </authorList>
    </citation>
    <scope>NUCLEOTIDE SEQUENCE [LARGE SCALE GENOMIC DNA]</scope>
    <source>
        <strain evidence="1 2">NBRC 14495</strain>
    </source>
</reference>
<comment type="caution">
    <text evidence="1">The sequence shown here is derived from an EMBL/GenBank/DDBJ whole genome shotgun (WGS) entry which is preliminary data.</text>
</comment>
<gene>
    <name evidence="1" type="ORF">Cci01nite_70540</name>
</gene>
<evidence type="ECO:0008006" key="3">
    <source>
        <dbReference type="Google" id="ProtNLM"/>
    </source>
</evidence>
<proteinExistence type="predicted"/>
<dbReference type="Proteomes" id="UP000659904">
    <property type="component" value="Unassembled WGS sequence"/>
</dbReference>
<organism evidence="1 2">
    <name type="scientific">Catellatospora citrea</name>
    <dbReference type="NCBI Taxonomy" id="53366"/>
    <lineage>
        <taxon>Bacteria</taxon>
        <taxon>Bacillati</taxon>
        <taxon>Actinomycetota</taxon>
        <taxon>Actinomycetes</taxon>
        <taxon>Micromonosporales</taxon>
        <taxon>Micromonosporaceae</taxon>
        <taxon>Catellatospora</taxon>
    </lineage>
</organism>
<sequence length="179" mass="19522">MRRIAVDVDGYDEADRYGTDGQNQGGIDIVASRAVGGGQVAYQCKRVEKFTPTDLREAVEKFAVSQPLGITELIIVASCVADDTHLFQDLQKLRVRFPELTIRTRYGRRISDDLRSHYAIVEEFWGRPTAEVFCTGTVTAGPANSDMHTGSRTQISIAGGDARVFQIGGSVFGGTFNGD</sequence>
<protein>
    <recommendedName>
        <fullName evidence="3">Restriction endonuclease</fullName>
    </recommendedName>
</protein>
<name>A0A8J3P570_9ACTN</name>
<dbReference type="AlphaFoldDB" id="A0A8J3P570"/>